<dbReference type="Gramene" id="OBART11G02580.1">
    <property type="protein sequence ID" value="OBART11G02580.1"/>
    <property type="gene ID" value="OBART11G02580"/>
</dbReference>
<proteinExistence type="inferred from homology"/>
<keyword evidence="1" id="KW-0805">Transcription regulation</keyword>
<evidence type="ECO:0000313" key="4">
    <source>
        <dbReference type="EnsemblPlants" id="OBART11G02580.1"/>
    </source>
</evidence>
<dbReference type="Proteomes" id="UP000026960">
    <property type="component" value="Chromosome 11"/>
</dbReference>
<comment type="caution">
    <text evidence="3">Lacks conserved residue(s) required for the propagation of feature annotation.</text>
</comment>
<dbReference type="Pfam" id="PF03514">
    <property type="entry name" value="GRAS"/>
    <property type="match status" value="1"/>
</dbReference>
<organism evidence="4">
    <name type="scientific">Oryza barthii</name>
    <dbReference type="NCBI Taxonomy" id="65489"/>
    <lineage>
        <taxon>Eukaryota</taxon>
        <taxon>Viridiplantae</taxon>
        <taxon>Streptophyta</taxon>
        <taxon>Embryophyta</taxon>
        <taxon>Tracheophyta</taxon>
        <taxon>Spermatophyta</taxon>
        <taxon>Magnoliopsida</taxon>
        <taxon>Liliopsida</taxon>
        <taxon>Poales</taxon>
        <taxon>Poaceae</taxon>
        <taxon>BOP clade</taxon>
        <taxon>Oryzoideae</taxon>
        <taxon>Oryzeae</taxon>
        <taxon>Oryzinae</taxon>
        <taxon>Oryza</taxon>
    </lineage>
</organism>
<accession>A0A0D3HI20</accession>
<keyword evidence="5" id="KW-1185">Reference proteome</keyword>
<feature type="region of interest" description="SAW" evidence="3">
    <location>
        <begin position="160"/>
        <end position="201"/>
    </location>
</feature>
<dbReference type="AlphaFoldDB" id="A0A0D3HI20"/>
<protein>
    <submittedName>
        <fullName evidence="4">Uncharacterized protein</fullName>
    </submittedName>
</protein>
<sequence>MFSGTDASSPELSLCSPYGPWTQGRSPTEELGLALLEDWAHGEGHALPRARHGPRRRRRRVQAITDALIDPSVYLDRRSVRAARRGFFELSPFPKVAFVVGNRAIVEARFCEALHHYAAVFDSLDAAAAATSAASRLWSPDERAQVERVVVGEEIKGVLLRDGAHRRERHDRLRQWARAWRWPGSPACRSATPPSGRGTTW</sequence>
<evidence type="ECO:0000256" key="3">
    <source>
        <dbReference type="PROSITE-ProRule" id="PRU01191"/>
    </source>
</evidence>
<comment type="similarity">
    <text evidence="3">Belongs to the GRAS family.</text>
</comment>
<name>A0A0D3HI20_9ORYZ</name>
<reference evidence="4" key="2">
    <citation type="submission" date="2015-03" db="UniProtKB">
        <authorList>
            <consortium name="EnsemblPlants"/>
        </authorList>
    </citation>
    <scope>IDENTIFICATION</scope>
</reference>
<dbReference type="PROSITE" id="PS50985">
    <property type="entry name" value="GRAS"/>
    <property type="match status" value="1"/>
</dbReference>
<reference evidence="4" key="1">
    <citation type="journal article" date="2009" name="Rice">
        <title>De Novo Next Generation Sequencing of Plant Genomes.</title>
        <authorList>
            <person name="Rounsley S."/>
            <person name="Marri P.R."/>
            <person name="Yu Y."/>
            <person name="He R."/>
            <person name="Sisneros N."/>
            <person name="Goicoechea J.L."/>
            <person name="Lee S.J."/>
            <person name="Angelova A."/>
            <person name="Kudrna D."/>
            <person name="Luo M."/>
            <person name="Affourtit J."/>
            <person name="Desany B."/>
            <person name="Knight J."/>
            <person name="Niazi F."/>
            <person name="Egholm M."/>
            <person name="Wing R.A."/>
        </authorList>
    </citation>
    <scope>NUCLEOTIDE SEQUENCE [LARGE SCALE GENOMIC DNA]</scope>
    <source>
        <strain evidence="4">cv. IRGC 105608</strain>
    </source>
</reference>
<evidence type="ECO:0000256" key="2">
    <source>
        <dbReference type="ARBA" id="ARBA00023163"/>
    </source>
</evidence>
<dbReference type="STRING" id="65489.A0A0D3HI20"/>
<dbReference type="EnsemblPlants" id="OBART11G02580.1">
    <property type="protein sequence ID" value="OBART11G02580.1"/>
    <property type="gene ID" value="OBART11G02580"/>
</dbReference>
<dbReference type="InterPro" id="IPR005202">
    <property type="entry name" value="TF_GRAS"/>
</dbReference>
<keyword evidence="2" id="KW-0804">Transcription</keyword>
<dbReference type="HOGENOM" id="CLU_1362261_0_0_1"/>
<dbReference type="PaxDb" id="65489-OBART11G02580.1"/>
<evidence type="ECO:0000313" key="5">
    <source>
        <dbReference type="Proteomes" id="UP000026960"/>
    </source>
</evidence>
<evidence type="ECO:0000256" key="1">
    <source>
        <dbReference type="ARBA" id="ARBA00023015"/>
    </source>
</evidence>
<dbReference type="PANTHER" id="PTHR31636">
    <property type="entry name" value="OSJNBA0084A10.13 PROTEIN-RELATED"/>
    <property type="match status" value="1"/>
</dbReference>